<dbReference type="EMBL" id="BMAT01004932">
    <property type="protein sequence ID" value="GFR83967.1"/>
    <property type="molecule type" value="Genomic_DNA"/>
</dbReference>
<reference evidence="2 3" key="1">
    <citation type="journal article" date="2021" name="Elife">
        <title>Chloroplast acquisition without the gene transfer in kleptoplastic sea slugs, Plakobranchus ocellatus.</title>
        <authorList>
            <person name="Maeda T."/>
            <person name="Takahashi S."/>
            <person name="Yoshida T."/>
            <person name="Shimamura S."/>
            <person name="Takaki Y."/>
            <person name="Nagai Y."/>
            <person name="Toyoda A."/>
            <person name="Suzuki Y."/>
            <person name="Arimoto A."/>
            <person name="Ishii H."/>
            <person name="Satoh N."/>
            <person name="Nishiyama T."/>
            <person name="Hasebe M."/>
            <person name="Maruyama T."/>
            <person name="Minagawa J."/>
            <person name="Obokata J."/>
            <person name="Shigenobu S."/>
        </authorList>
    </citation>
    <scope>NUCLEOTIDE SEQUENCE [LARGE SCALE GENOMIC DNA]</scope>
</reference>
<comment type="caution">
    <text evidence="2">The sequence shown here is derived from an EMBL/GenBank/DDBJ whole genome shotgun (WGS) entry which is preliminary data.</text>
</comment>
<feature type="compositionally biased region" description="Polar residues" evidence="1">
    <location>
        <begin position="69"/>
        <end position="80"/>
    </location>
</feature>
<sequence length="124" mass="13756">MHARWPVAEFAAQYNDIGALPARGAAITCRKQHGSRELTPSIERASGHRVRRLCGIKTLFQKMKDPAKPSSSTVAEQVSDSRPAHPYNNSLDVGKGKRPAKDLVNHEILRITINDTGSGFEFYR</sequence>
<feature type="region of interest" description="Disordered" evidence="1">
    <location>
        <begin position="64"/>
        <end position="98"/>
    </location>
</feature>
<keyword evidence="3" id="KW-1185">Reference proteome</keyword>
<evidence type="ECO:0000256" key="1">
    <source>
        <dbReference type="SAM" id="MobiDB-lite"/>
    </source>
</evidence>
<organism evidence="2 3">
    <name type="scientific">Elysia marginata</name>
    <dbReference type="NCBI Taxonomy" id="1093978"/>
    <lineage>
        <taxon>Eukaryota</taxon>
        <taxon>Metazoa</taxon>
        <taxon>Spiralia</taxon>
        <taxon>Lophotrochozoa</taxon>
        <taxon>Mollusca</taxon>
        <taxon>Gastropoda</taxon>
        <taxon>Heterobranchia</taxon>
        <taxon>Euthyneura</taxon>
        <taxon>Panpulmonata</taxon>
        <taxon>Sacoglossa</taxon>
        <taxon>Placobranchoidea</taxon>
        <taxon>Plakobranchidae</taxon>
        <taxon>Elysia</taxon>
    </lineage>
</organism>
<proteinExistence type="predicted"/>
<name>A0AAV4GE61_9GAST</name>
<dbReference type="Proteomes" id="UP000762676">
    <property type="component" value="Unassembled WGS sequence"/>
</dbReference>
<evidence type="ECO:0000313" key="3">
    <source>
        <dbReference type="Proteomes" id="UP000762676"/>
    </source>
</evidence>
<evidence type="ECO:0000313" key="2">
    <source>
        <dbReference type="EMBL" id="GFR83967.1"/>
    </source>
</evidence>
<accession>A0AAV4GE61</accession>
<dbReference type="AlphaFoldDB" id="A0AAV4GE61"/>
<gene>
    <name evidence="2" type="ORF">ElyMa_002405900</name>
</gene>
<protein>
    <submittedName>
        <fullName evidence="2">Uncharacterized protein</fullName>
    </submittedName>
</protein>